<evidence type="ECO:0000313" key="3">
    <source>
        <dbReference type="Proteomes" id="UP001159364"/>
    </source>
</evidence>
<accession>A0AAV8U5Y8</accession>
<comment type="caution">
    <text evidence="2">The sequence shown here is derived from an EMBL/GenBank/DDBJ whole genome shotgun (WGS) entry which is preliminary data.</text>
</comment>
<dbReference type="Proteomes" id="UP001159364">
    <property type="component" value="Linkage Group LG01"/>
</dbReference>
<sequence>MAWTRRSVRRHRVIALAVINIAVAIAIFLVVSCLMISRWDKEAHQNLQTRNPLGSLSVVTYAVGICHGKIDLSENGSCSPYLARTLSSLCKASRPEPATVINQVKKLEVSELVLGQKRPSPLVNCKGVGGYLINIRWKNNFWLLA</sequence>
<name>A0AAV8U5Y8_9ROSI</name>
<reference evidence="2 3" key="1">
    <citation type="submission" date="2021-09" db="EMBL/GenBank/DDBJ databases">
        <title>Genomic insights and catalytic innovation underlie evolution of tropane alkaloids biosynthesis.</title>
        <authorList>
            <person name="Wang Y.-J."/>
            <person name="Tian T."/>
            <person name="Huang J.-P."/>
            <person name="Huang S.-X."/>
        </authorList>
    </citation>
    <scope>NUCLEOTIDE SEQUENCE [LARGE SCALE GENOMIC DNA]</scope>
    <source>
        <strain evidence="2">KIB-2018</strain>
        <tissue evidence="2">Leaf</tissue>
    </source>
</reference>
<evidence type="ECO:0000256" key="1">
    <source>
        <dbReference type="SAM" id="Phobius"/>
    </source>
</evidence>
<gene>
    <name evidence="2" type="ORF">K2173_017146</name>
</gene>
<keyword evidence="1" id="KW-0812">Transmembrane</keyword>
<dbReference type="EMBL" id="JAIWQS010000001">
    <property type="protein sequence ID" value="KAJ8774700.1"/>
    <property type="molecule type" value="Genomic_DNA"/>
</dbReference>
<keyword evidence="3" id="KW-1185">Reference proteome</keyword>
<protein>
    <submittedName>
        <fullName evidence="2">Uncharacterized protein</fullName>
    </submittedName>
</protein>
<feature type="transmembrane region" description="Helical" evidence="1">
    <location>
        <begin position="12"/>
        <end position="37"/>
    </location>
</feature>
<keyword evidence="1" id="KW-1133">Transmembrane helix</keyword>
<dbReference type="AlphaFoldDB" id="A0AAV8U5Y8"/>
<evidence type="ECO:0000313" key="2">
    <source>
        <dbReference type="EMBL" id="KAJ8774700.1"/>
    </source>
</evidence>
<dbReference type="PANTHER" id="PTHR47125">
    <property type="entry name" value="ADENINE NUCLEOTIDE ALPHA HYDROLASES-LIKE SUPERFAMILY PROTEIN"/>
    <property type="match status" value="1"/>
</dbReference>
<keyword evidence="1" id="KW-0472">Membrane</keyword>
<organism evidence="2 3">
    <name type="scientific">Erythroxylum novogranatense</name>
    <dbReference type="NCBI Taxonomy" id="1862640"/>
    <lineage>
        <taxon>Eukaryota</taxon>
        <taxon>Viridiplantae</taxon>
        <taxon>Streptophyta</taxon>
        <taxon>Embryophyta</taxon>
        <taxon>Tracheophyta</taxon>
        <taxon>Spermatophyta</taxon>
        <taxon>Magnoliopsida</taxon>
        <taxon>eudicotyledons</taxon>
        <taxon>Gunneridae</taxon>
        <taxon>Pentapetalae</taxon>
        <taxon>rosids</taxon>
        <taxon>fabids</taxon>
        <taxon>Malpighiales</taxon>
        <taxon>Erythroxylaceae</taxon>
        <taxon>Erythroxylum</taxon>
    </lineage>
</organism>
<proteinExistence type="predicted"/>
<dbReference type="PROSITE" id="PS51257">
    <property type="entry name" value="PROKAR_LIPOPROTEIN"/>
    <property type="match status" value="1"/>
</dbReference>
<dbReference type="PANTHER" id="PTHR47125:SF2">
    <property type="entry name" value="ADENINE NUCLEOTIDE ALPHA HYDROLASES-LIKE SUPERFAMILY PROTEIN"/>
    <property type="match status" value="1"/>
</dbReference>